<name>A0ABU0EAW3_9CELL</name>
<dbReference type="SUPFAM" id="SSF52540">
    <property type="entry name" value="P-loop containing nucleoside triphosphate hydrolases"/>
    <property type="match status" value="1"/>
</dbReference>
<dbReference type="RefSeq" id="WP_307489867.1">
    <property type="nucleotide sequence ID" value="NZ_JAUSVB010000001.1"/>
</dbReference>
<gene>
    <name evidence="1" type="ORF">J2X26_000705</name>
</gene>
<evidence type="ECO:0000313" key="1">
    <source>
        <dbReference type="EMBL" id="MDQ0372408.1"/>
    </source>
</evidence>
<dbReference type="Gene3D" id="3.40.50.300">
    <property type="entry name" value="P-loop containing nucleotide triphosphate hydrolases"/>
    <property type="match status" value="1"/>
</dbReference>
<dbReference type="Pfam" id="PF13238">
    <property type="entry name" value="AAA_18"/>
    <property type="match status" value="1"/>
</dbReference>
<evidence type="ECO:0008006" key="3">
    <source>
        <dbReference type="Google" id="ProtNLM"/>
    </source>
</evidence>
<protein>
    <recommendedName>
        <fullName evidence="3">Nucleoside kinase</fullName>
    </recommendedName>
</protein>
<accession>A0ABU0EAW3</accession>
<proteinExistence type="predicted"/>
<keyword evidence="2" id="KW-1185">Reference proteome</keyword>
<organism evidence="1 2">
    <name type="scientific">Cellulomonas humilata</name>
    <dbReference type="NCBI Taxonomy" id="144055"/>
    <lineage>
        <taxon>Bacteria</taxon>
        <taxon>Bacillati</taxon>
        <taxon>Actinomycetota</taxon>
        <taxon>Actinomycetes</taxon>
        <taxon>Micrococcales</taxon>
        <taxon>Cellulomonadaceae</taxon>
        <taxon>Cellulomonas</taxon>
    </lineage>
</organism>
<reference evidence="1 2" key="1">
    <citation type="submission" date="2023-07" db="EMBL/GenBank/DDBJ databases">
        <title>Sorghum-associated microbial communities from plants grown in Nebraska, USA.</title>
        <authorList>
            <person name="Schachtman D."/>
        </authorList>
    </citation>
    <scope>NUCLEOTIDE SEQUENCE [LARGE SCALE GENOMIC DNA]</scope>
    <source>
        <strain evidence="1 2">BE332</strain>
    </source>
</reference>
<dbReference type="InterPro" id="IPR027417">
    <property type="entry name" value="P-loop_NTPase"/>
</dbReference>
<dbReference type="EMBL" id="JAUSVB010000001">
    <property type="protein sequence ID" value="MDQ0372408.1"/>
    <property type="molecule type" value="Genomic_DNA"/>
</dbReference>
<evidence type="ECO:0000313" key="2">
    <source>
        <dbReference type="Proteomes" id="UP001239626"/>
    </source>
</evidence>
<sequence length="169" mass="18704">MGARNYLIEGVSGTGKSAVLRELRRRGHHAVDGDNELAYQGDPVTGEPTTVPAHEHHIWDVATVRSIAGEREHDRTFFCGGSRNHARFIDVFDEVFVLVVDVDTLNRRLDGRSDNPTGKDPEERALILRLHATEADLPPGATRLDATVPLVQVVDEILRRTEGSQRALP</sequence>
<comment type="caution">
    <text evidence="1">The sequence shown here is derived from an EMBL/GenBank/DDBJ whole genome shotgun (WGS) entry which is preliminary data.</text>
</comment>
<dbReference type="Proteomes" id="UP001239626">
    <property type="component" value="Unassembled WGS sequence"/>
</dbReference>